<reference evidence="1" key="1">
    <citation type="submission" date="2014-09" db="EMBL/GenBank/DDBJ databases">
        <authorList>
            <person name="Magalhaes I.L.F."/>
            <person name="Oliveira U."/>
            <person name="Santos F.R."/>
            <person name="Vidigal T.H.D.A."/>
            <person name="Brescovit A.D."/>
            <person name="Santos A.J."/>
        </authorList>
    </citation>
    <scope>NUCLEOTIDE SEQUENCE</scope>
    <source>
        <tissue evidence="1">Shoot tissue taken approximately 20 cm above the soil surface</tissue>
    </source>
</reference>
<accession>A0A0A8Z4Z3</accession>
<evidence type="ECO:0000313" key="1">
    <source>
        <dbReference type="EMBL" id="JAD29912.1"/>
    </source>
</evidence>
<organism evidence="1">
    <name type="scientific">Arundo donax</name>
    <name type="common">Giant reed</name>
    <name type="synonym">Donax arundinaceus</name>
    <dbReference type="NCBI Taxonomy" id="35708"/>
    <lineage>
        <taxon>Eukaryota</taxon>
        <taxon>Viridiplantae</taxon>
        <taxon>Streptophyta</taxon>
        <taxon>Embryophyta</taxon>
        <taxon>Tracheophyta</taxon>
        <taxon>Spermatophyta</taxon>
        <taxon>Magnoliopsida</taxon>
        <taxon>Liliopsida</taxon>
        <taxon>Poales</taxon>
        <taxon>Poaceae</taxon>
        <taxon>PACMAD clade</taxon>
        <taxon>Arundinoideae</taxon>
        <taxon>Arundineae</taxon>
        <taxon>Arundo</taxon>
    </lineage>
</organism>
<protein>
    <submittedName>
        <fullName evidence="1">Uncharacterized protein</fullName>
    </submittedName>
</protein>
<name>A0A0A8Z4Z3_ARUDO</name>
<reference evidence="1" key="2">
    <citation type="journal article" date="2015" name="Data Brief">
        <title>Shoot transcriptome of the giant reed, Arundo donax.</title>
        <authorList>
            <person name="Barrero R.A."/>
            <person name="Guerrero F.D."/>
            <person name="Moolhuijzen P."/>
            <person name="Goolsby J.A."/>
            <person name="Tidwell J."/>
            <person name="Bellgard S.E."/>
            <person name="Bellgard M.I."/>
        </authorList>
    </citation>
    <scope>NUCLEOTIDE SEQUENCE</scope>
    <source>
        <tissue evidence="1">Shoot tissue taken approximately 20 cm above the soil surface</tissue>
    </source>
</reference>
<proteinExistence type="predicted"/>
<dbReference type="AlphaFoldDB" id="A0A0A8Z4Z3"/>
<dbReference type="EMBL" id="GBRH01267983">
    <property type="protein sequence ID" value="JAD29912.1"/>
    <property type="molecule type" value="Transcribed_RNA"/>
</dbReference>
<sequence>MLHRWFNAVIKFHRIKQIESLTH</sequence>